<dbReference type="VEuPathDB" id="FungiDB:NCU08213"/>
<dbReference type="OrthoDB" id="10386164at2759"/>
<protein>
    <submittedName>
        <fullName evidence="2">Uncharacterized protein</fullName>
    </submittedName>
</protein>
<dbReference type="EMBL" id="CM002238">
    <property type="protein sequence ID" value="EAA30067.1"/>
    <property type="molecule type" value="Genomic_DNA"/>
</dbReference>
<dbReference type="GeneID" id="3875466"/>
<evidence type="ECO:0000256" key="1">
    <source>
        <dbReference type="SAM" id="MobiDB-lite"/>
    </source>
</evidence>
<sequence>MMTETATIRIITPDKLMSIPRDVRDSVSSWDTFPEIELTSPRQTSPPITRHQSGTGSQASYPPDFARRLSSLNQSINALQRELRQEGRPRRAALRGPVFSESTPAVDIQLPDPILLTPTTLGISVDENRTTRIPLGVPAPTAGETCLYRLHDRPGFCDCPGCRHVWGTEDGADRGLR</sequence>
<dbReference type="SMR" id="Q7S3N0"/>
<gene>
    <name evidence="2" type="ORF">NCU08213</name>
</gene>
<dbReference type="OMA" id="DCPGCRH"/>
<dbReference type="RefSeq" id="XP_959303.1">
    <property type="nucleotide sequence ID" value="XM_954210.1"/>
</dbReference>
<reference evidence="2 3" key="1">
    <citation type="journal article" date="2003" name="Nature">
        <title>The genome sequence of the filamentous fungus Neurospora crassa.</title>
        <authorList>
            <person name="Galagan J.E."/>
            <person name="Calvo S.E."/>
            <person name="Borkovich K.A."/>
            <person name="Selker E.U."/>
            <person name="Read N.D."/>
            <person name="Jaffe D."/>
            <person name="FitzHugh W."/>
            <person name="Ma L.J."/>
            <person name="Smirnov S."/>
            <person name="Purcell S."/>
            <person name="Rehman B."/>
            <person name="Elkins T."/>
            <person name="Engels R."/>
            <person name="Wang S."/>
            <person name="Nielsen C.B."/>
            <person name="Butler J."/>
            <person name="Endrizzi M."/>
            <person name="Qui D."/>
            <person name="Ianakiev P."/>
            <person name="Bell-Pedersen D."/>
            <person name="Nelson M.A."/>
            <person name="Werner-Washburne M."/>
            <person name="Selitrennikoff C.P."/>
            <person name="Kinsey J.A."/>
            <person name="Braun E.L."/>
            <person name="Zelter A."/>
            <person name="Schulte U."/>
            <person name="Kothe G.O."/>
            <person name="Jedd G."/>
            <person name="Mewes W."/>
            <person name="Staben C."/>
            <person name="Marcotte E."/>
            <person name="Greenberg D."/>
            <person name="Roy A."/>
            <person name="Foley K."/>
            <person name="Naylor J."/>
            <person name="Stange-Thomann N."/>
            <person name="Barrett R."/>
            <person name="Gnerre S."/>
            <person name="Kamal M."/>
            <person name="Kamvysselis M."/>
            <person name="Mauceli E."/>
            <person name="Bielke C."/>
            <person name="Rudd S."/>
            <person name="Frishman D."/>
            <person name="Krystofova S."/>
            <person name="Rasmussen C."/>
            <person name="Metzenberg R.L."/>
            <person name="Perkins D.D."/>
            <person name="Kroken S."/>
            <person name="Cogoni C."/>
            <person name="Macino G."/>
            <person name="Catcheside D."/>
            <person name="Li W."/>
            <person name="Pratt R.J."/>
            <person name="Osmani S.A."/>
            <person name="DeSouza C.P."/>
            <person name="Glass L."/>
            <person name="Orbach M.J."/>
            <person name="Berglund J.A."/>
            <person name="Voelker R."/>
            <person name="Yarden O."/>
            <person name="Plamann M."/>
            <person name="Seiler S."/>
            <person name="Dunlap J."/>
            <person name="Radford A."/>
            <person name="Aramayo R."/>
            <person name="Natvig D.O."/>
            <person name="Alex L.A."/>
            <person name="Mannhaupt G."/>
            <person name="Ebbole D.J."/>
            <person name="Freitag M."/>
            <person name="Paulsen I."/>
            <person name="Sachs M.S."/>
            <person name="Lander E.S."/>
            <person name="Nusbaum C."/>
            <person name="Birren B."/>
        </authorList>
    </citation>
    <scope>NUCLEOTIDE SEQUENCE [LARGE SCALE GENOMIC DNA]</scope>
    <source>
        <strain evidence="3">ATCC 24698 / 74-OR23-1A / CBS 708.71 / DSM 1257 / FGSC 987</strain>
    </source>
</reference>
<name>Q7S3N0_NEUCR</name>
<dbReference type="InParanoid" id="Q7S3N0"/>
<accession>Q7S3N0</accession>
<dbReference type="HOGENOM" id="CLU_1518300_0_0_1"/>
<dbReference type="PaxDb" id="5141-EFNCRP00000004619"/>
<dbReference type="KEGG" id="ncr:NCU08213"/>
<evidence type="ECO:0000313" key="2">
    <source>
        <dbReference type="EMBL" id="EAA30067.1"/>
    </source>
</evidence>
<keyword evidence="3" id="KW-1185">Reference proteome</keyword>
<dbReference type="Proteomes" id="UP000001805">
    <property type="component" value="Chromosome 3, Linkage Group III"/>
</dbReference>
<dbReference type="AlphaFoldDB" id="Q7S3N0"/>
<proteinExistence type="predicted"/>
<feature type="region of interest" description="Disordered" evidence="1">
    <location>
        <begin position="34"/>
        <end position="64"/>
    </location>
</feature>
<feature type="compositionally biased region" description="Polar residues" evidence="1">
    <location>
        <begin position="40"/>
        <end position="60"/>
    </location>
</feature>
<evidence type="ECO:0000313" key="3">
    <source>
        <dbReference type="Proteomes" id="UP000001805"/>
    </source>
</evidence>
<organism evidence="2 3">
    <name type="scientific">Neurospora crassa (strain ATCC 24698 / 74-OR23-1A / CBS 708.71 / DSM 1257 / FGSC 987)</name>
    <dbReference type="NCBI Taxonomy" id="367110"/>
    <lineage>
        <taxon>Eukaryota</taxon>
        <taxon>Fungi</taxon>
        <taxon>Dikarya</taxon>
        <taxon>Ascomycota</taxon>
        <taxon>Pezizomycotina</taxon>
        <taxon>Sordariomycetes</taxon>
        <taxon>Sordariomycetidae</taxon>
        <taxon>Sordariales</taxon>
        <taxon>Sordariaceae</taxon>
        <taxon>Neurospora</taxon>
    </lineage>
</organism>